<dbReference type="GO" id="GO:0097367">
    <property type="term" value="F:carbohydrate derivative binding"/>
    <property type="evidence" value="ECO:0007669"/>
    <property type="project" value="InterPro"/>
</dbReference>
<dbReference type="SUPFAM" id="SSF46689">
    <property type="entry name" value="Homeodomain-like"/>
    <property type="match status" value="1"/>
</dbReference>
<keyword evidence="1" id="KW-0805">Transcription regulation</keyword>
<evidence type="ECO:0000313" key="6">
    <source>
        <dbReference type="EMBL" id="GAL16958.1"/>
    </source>
</evidence>
<dbReference type="GO" id="GO:0003700">
    <property type="term" value="F:DNA-binding transcription factor activity"/>
    <property type="evidence" value="ECO:0007669"/>
    <property type="project" value="InterPro"/>
</dbReference>
<dbReference type="SUPFAM" id="SSF53697">
    <property type="entry name" value="SIS domain"/>
    <property type="match status" value="1"/>
</dbReference>
<sequence length="287" mass="31060">MSVEVDIISQITERYSALRDAEKKVADLITDDVSGAANASITELAEQASVSEATITRFAKAVGCKNVRDLKIKLAQSLAVGQRFIIEPPVQTGHQGIYESIKQALDINRALINEADVSKAVELLHSARQIIAIGVGGGSTITSQELQHRLFRLGYPVVSYNDGLLTRMVAATADANDVMVVISATGHTPIVVETAETAKQYGVPIIAITPSGSPLADLSDIVLPIVHKETDFIYKPSASRYAMLALVDVLAMELAVNHKRRSRDRLRRLKLALDTHRTGSDRQPLGD</sequence>
<dbReference type="AlphaFoldDB" id="A0A090RR01"/>
<dbReference type="STRING" id="990268.JCM19235_5507"/>
<name>A0A090RR01_9VIBR</name>
<dbReference type="InterPro" id="IPR046348">
    <property type="entry name" value="SIS_dom_sf"/>
</dbReference>
<feature type="domain" description="HTH rpiR-type" evidence="4">
    <location>
        <begin position="5"/>
        <end position="81"/>
    </location>
</feature>
<dbReference type="InterPro" id="IPR035472">
    <property type="entry name" value="RpiR-like_SIS"/>
</dbReference>
<evidence type="ECO:0000259" key="5">
    <source>
        <dbReference type="PROSITE" id="PS51464"/>
    </source>
</evidence>
<evidence type="ECO:0000256" key="1">
    <source>
        <dbReference type="ARBA" id="ARBA00023015"/>
    </source>
</evidence>
<proteinExistence type="predicted"/>
<accession>A0A090RR01</accession>
<evidence type="ECO:0000259" key="4">
    <source>
        <dbReference type="PROSITE" id="PS51071"/>
    </source>
</evidence>
<dbReference type="PROSITE" id="PS51464">
    <property type="entry name" value="SIS"/>
    <property type="match status" value="1"/>
</dbReference>
<dbReference type="Gene3D" id="1.10.10.10">
    <property type="entry name" value="Winged helix-like DNA-binding domain superfamily/Winged helix DNA-binding domain"/>
    <property type="match status" value="1"/>
</dbReference>
<dbReference type="InterPro" id="IPR001347">
    <property type="entry name" value="SIS_dom"/>
</dbReference>
<dbReference type="InterPro" id="IPR047640">
    <property type="entry name" value="RpiR-like"/>
</dbReference>
<dbReference type="Pfam" id="PF01418">
    <property type="entry name" value="HTH_6"/>
    <property type="match status" value="1"/>
</dbReference>
<dbReference type="Gene3D" id="3.40.50.10490">
    <property type="entry name" value="Glucose-6-phosphate isomerase like protein, domain 1"/>
    <property type="match status" value="1"/>
</dbReference>
<dbReference type="EMBL" id="BBMR01000001">
    <property type="protein sequence ID" value="GAL16958.1"/>
    <property type="molecule type" value="Genomic_DNA"/>
</dbReference>
<dbReference type="OrthoDB" id="8582409at2"/>
<reference evidence="6 7" key="1">
    <citation type="submission" date="2014-09" db="EMBL/GenBank/DDBJ databases">
        <title>Vibrio maritimus JCM 19235. (C45) whole genome shotgun sequence.</title>
        <authorList>
            <person name="Sawabe T."/>
            <person name="Meirelles P."/>
            <person name="Nakanishi M."/>
            <person name="Sayaka M."/>
            <person name="Hattori M."/>
            <person name="Ohkuma M."/>
        </authorList>
    </citation>
    <scope>NUCLEOTIDE SEQUENCE [LARGE SCALE GENOMIC DNA]</scope>
    <source>
        <strain evidence="7">JCM19235</strain>
    </source>
</reference>
<dbReference type="CDD" id="cd05013">
    <property type="entry name" value="SIS_RpiR"/>
    <property type="match status" value="1"/>
</dbReference>
<keyword evidence="3" id="KW-0804">Transcription</keyword>
<gene>
    <name evidence="6" type="ORF">JCM19235_5507</name>
</gene>
<dbReference type="PANTHER" id="PTHR30514">
    <property type="entry name" value="GLUCOKINASE"/>
    <property type="match status" value="1"/>
</dbReference>
<protein>
    <submittedName>
        <fullName evidence="6">Transcriptional regulator RpiR family</fullName>
    </submittedName>
</protein>
<dbReference type="InterPro" id="IPR036388">
    <property type="entry name" value="WH-like_DNA-bd_sf"/>
</dbReference>
<dbReference type="GO" id="GO:1901135">
    <property type="term" value="P:carbohydrate derivative metabolic process"/>
    <property type="evidence" value="ECO:0007669"/>
    <property type="project" value="InterPro"/>
</dbReference>
<keyword evidence="7" id="KW-1185">Reference proteome</keyword>
<dbReference type="PANTHER" id="PTHR30514:SF1">
    <property type="entry name" value="HTH-TYPE TRANSCRIPTIONAL REGULATOR HEXR-RELATED"/>
    <property type="match status" value="1"/>
</dbReference>
<keyword evidence="2" id="KW-0238">DNA-binding</keyword>
<dbReference type="InterPro" id="IPR000281">
    <property type="entry name" value="HTH_RpiR"/>
</dbReference>
<dbReference type="GO" id="GO:0003677">
    <property type="term" value="F:DNA binding"/>
    <property type="evidence" value="ECO:0007669"/>
    <property type="project" value="UniProtKB-KW"/>
</dbReference>
<evidence type="ECO:0000313" key="7">
    <source>
        <dbReference type="Proteomes" id="UP000029228"/>
    </source>
</evidence>
<feature type="domain" description="SIS" evidence="5">
    <location>
        <begin position="120"/>
        <end position="260"/>
    </location>
</feature>
<evidence type="ECO:0000256" key="3">
    <source>
        <dbReference type="ARBA" id="ARBA00023163"/>
    </source>
</evidence>
<dbReference type="PROSITE" id="PS51071">
    <property type="entry name" value="HTH_RPIR"/>
    <property type="match status" value="1"/>
</dbReference>
<dbReference type="Pfam" id="PF01380">
    <property type="entry name" value="SIS"/>
    <property type="match status" value="1"/>
</dbReference>
<comment type="caution">
    <text evidence="6">The sequence shown here is derived from an EMBL/GenBank/DDBJ whole genome shotgun (WGS) entry which is preliminary data.</text>
</comment>
<evidence type="ECO:0000256" key="2">
    <source>
        <dbReference type="ARBA" id="ARBA00023125"/>
    </source>
</evidence>
<dbReference type="Proteomes" id="UP000029228">
    <property type="component" value="Unassembled WGS sequence"/>
</dbReference>
<dbReference type="InterPro" id="IPR009057">
    <property type="entry name" value="Homeodomain-like_sf"/>
</dbReference>
<organism evidence="6 7">
    <name type="scientific">Vibrio maritimus</name>
    <dbReference type="NCBI Taxonomy" id="990268"/>
    <lineage>
        <taxon>Bacteria</taxon>
        <taxon>Pseudomonadati</taxon>
        <taxon>Pseudomonadota</taxon>
        <taxon>Gammaproteobacteria</taxon>
        <taxon>Vibrionales</taxon>
        <taxon>Vibrionaceae</taxon>
        <taxon>Vibrio</taxon>
    </lineage>
</organism>